<feature type="region of interest" description="Disordered" evidence="1">
    <location>
        <begin position="127"/>
        <end position="176"/>
    </location>
</feature>
<dbReference type="InterPro" id="IPR038646">
    <property type="entry name" value="Atu4866-like_sf"/>
</dbReference>
<gene>
    <name evidence="2" type="ORF">AAH991_00965</name>
</gene>
<proteinExistence type="predicted"/>
<comment type="caution">
    <text evidence="2">The sequence shown here is derived from an EMBL/GenBank/DDBJ whole genome shotgun (WGS) entry which is preliminary data.</text>
</comment>
<evidence type="ECO:0000313" key="2">
    <source>
        <dbReference type="EMBL" id="MEN3533657.1"/>
    </source>
</evidence>
<protein>
    <submittedName>
        <fullName evidence="2">Atu4866 domain-containing protein</fullName>
    </submittedName>
</protein>
<dbReference type="RefSeq" id="WP_346224019.1">
    <property type="nucleotide sequence ID" value="NZ_JBDJAW010000001.1"/>
</dbReference>
<reference evidence="2 3" key="1">
    <citation type="submission" date="2024-05" db="EMBL/GenBank/DDBJ databases">
        <title>Microbispora sp.ZYX-F-249.</title>
        <authorList>
            <person name="Xie H."/>
        </authorList>
    </citation>
    <scope>NUCLEOTIDE SEQUENCE [LARGE SCALE GENOMIC DNA]</scope>
    <source>
        <strain evidence="2 3">ZYX-F-249</strain>
    </source>
</reference>
<evidence type="ECO:0000313" key="3">
    <source>
        <dbReference type="Proteomes" id="UP001447516"/>
    </source>
</evidence>
<dbReference type="InterPro" id="IPR020955">
    <property type="entry name" value="Uncharacterised_Atu4866"/>
</dbReference>
<dbReference type="Gene3D" id="2.40.128.290">
    <property type="entry name" value="Uncharacterised protein Atu4866, PF11512"/>
    <property type="match status" value="1"/>
</dbReference>
<accession>A0ABV0AHH0</accession>
<keyword evidence="3" id="KW-1185">Reference proteome</keyword>
<dbReference type="Proteomes" id="UP001447516">
    <property type="component" value="Unassembled WGS sequence"/>
</dbReference>
<organism evidence="2 3">
    <name type="scientific">Microbispora maris</name>
    <dbReference type="NCBI Taxonomy" id="3144104"/>
    <lineage>
        <taxon>Bacteria</taxon>
        <taxon>Bacillati</taxon>
        <taxon>Actinomycetota</taxon>
        <taxon>Actinomycetes</taxon>
        <taxon>Streptosporangiales</taxon>
        <taxon>Streptosporangiaceae</taxon>
        <taxon>Microbispora</taxon>
    </lineage>
</organism>
<sequence length="176" mass="19117">MTSNDTARNPHPYVGMWVTADGFIRQELLPDGRYDEARGNRQSAYTGRYTVTGTHIDYVDDTGFTATGDIRDGVLFHEHLVLYREGDERAQTLDVIGLKTACHVAAGTPDPNVQAFAAALKEQDIDKGKLGTTTGEGPRTGNARHRINGEGGETARSSPHEKRISARPFSSVTSGE</sequence>
<dbReference type="Pfam" id="PF11512">
    <property type="entry name" value="Atu4866"/>
    <property type="match status" value="1"/>
</dbReference>
<evidence type="ECO:0000256" key="1">
    <source>
        <dbReference type="SAM" id="MobiDB-lite"/>
    </source>
</evidence>
<name>A0ABV0AHH0_9ACTN</name>
<dbReference type="EMBL" id="JBDJAW010000001">
    <property type="protein sequence ID" value="MEN3533657.1"/>
    <property type="molecule type" value="Genomic_DNA"/>
</dbReference>